<feature type="non-terminal residue" evidence="2">
    <location>
        <position position="99"/>
    </location>
</feature>
<sequence length="99" mass="11708">ELDRLNLNLEAEQSKVNWAKSNTEEGWTLEDLQKKRDQLFKEIEVLIKVREAIKNVISRKEKVKRKIKSTGVVQSCFHNIFVEIDRRLTLEIQALDRLC</sequence>
<comment type="caution">
    <text evidence="2">The sequence shown here is derived from an EMBL/GenBank/DDBJ whole genome shotgun (WGS) entry which is preliminary data.</text>
</comment>
<protein>
    <submittedName>
        <fullName evidence="2">Uncharacterized protein</fullName>
    </submittedName>
</protein>
<evidence type="ECO:0000313" key="2">
    <source>
        <dbReference type="EMBL" id="CAL1529627.1"/>
    </source>
</evidence>
<organism evidence="2 3">
    <name type="scientific">Lymnaea stagnalis</name>
    <name type="common">Great pond snail</name>
    <name type="synonym">Helix stagnalis</name>
    <dbReference type="NCBI Taxonomy" id="6523"/>
    <lineage>
        <taxon>Eukaryota</taxon>
        <taxon>Metazoa</taxon>
        <taxon>Spiralia</taxon>
        <taxon>Lophotrochozoa</taxon>
        <taxon>Mollusca</taxon>
        <taxon>Gastropoda</taxon>
        <taxon>Heterobranchia</taxon>
        <taxon>Euthyneura</taxon>
        <taxon>Panpulmonata</taxon>
        <taxon>Hygrophila</taxon>
        <taxon>Lymnaeoidea</taxon>
        <taxon>Lymnaeidae</taxon>
        <taxon>Lymnaea</taxon>
    </lineage>
</organism>
<evidence type="ECO:0000256" key="1">
    <source>
        <dbReference type="SAM" id="Coils"/>
    </source>
</evidence>
<dbReference type="EMBL" id="CAXITT010000052">
    <property type="protein sequence ID" value="CAL1529627.1"/>
    <property type="molecule type" value="Genomic_DNA"/>
</dbReference>
<feature type="non-terminal residue" evidence="2">
    <location>
        <position position="1"/>
    </location>
</feature>
<reference evidence="2 3" key="1">
    <citation type="submission" date="2024-04" db="EMBL/GenBank/DDBJ databases">
        <authorList>
            <consortium name="Genoscope - CEA"/>
            <person name="William W."/>
        </authorList>
    </citation>
    <scope>NUCLEOTIDE SEQUENCE [LARGE SCALE GENOMIC DNA]</scope>
</reference>
<dbReference type="Proteomes" id="UP001497497">
    <property type="component" value="Unassembled WGS sequence"/>
</dbReference>
<gene>
    <name evidence="2" type="ORF">GSLYS_00003782001</name>
</gene>
<name>A0AAV2H7D9_LYMST</name>
<keyword evidence="1" id="KW-0175">Coiled coil</keyword>
<proteinExistence type="predicted"/>
<feature type="coiled-coil region" evidence="1">
    <location>
        <begin position="2"/>
        <end position="49"/>
    </location>
</feature>
<accession>A0AAV2H7D9</accession>
<keyword evidence="3" id="KW-1185">Reference proteome</keyword>
<evidence type="ECO:0000313" key="3">
    <source>
        <dbReference type="Proteomes" id="UP001497497"/>
    </source>
</evidence>
<dbReference type="AlphaFoldDB" id="A0AAV2H7D9"/>